<protein>
    <submittedName>
        <fullName evidence="2">SirB2 family protein</fullName>
    </submittedName>
</protein>
<feature type="transmembrane region" description="Helical" evidence="1">
    <location>
        <begin position="58"/>
        <end position="76"/>
    </location>
</feature>
<proteinExistence type="predicted"/>
<keyword evidence="1" id="KW-0472">Membrane</keyword>
<dbReference type="Proteomes" id="UP000612361">
    <property type="component" value="Unassembled WGS sequence"/>
</dbReference>
<dbReference type="InterPro" id="IPR007360">
    <property type="entry name" value="SirB"/>
</dbReference>
<dbReference type="Pfam" id="PF04247">
    <property type="entry name" value="SirB"/>
    <property type="match status" value="1"/>
</dbReference>
<sequence length="110" mass="12476">MLSGALFGMRAYWRWIRPERLQQRWVRMTPHLVDSVLLMSAVGLVLRTQQYPLVQDWLTLKLAVLLLYIVAGSFALKRATTPLLRALALLVAVFAFCSIAGIALHHSSTW</sequence>
<dbReference type="GO" id="GO:0005886">
    <property type="term" value="C:plasma membrane"/>
    <property type="evidence" value="ECO:0007669"/>
    <property type="project" value="TreeGrafter"/>
</dbReference>
<comment type="caution">
    <text evidence="2">The sequence shown here is derived from an EMBL/GenBank/DDBJ whole genome shotgun (WGS) entry which is preliminary data.</text>
</comment>
<keyword evidence="1" id="KW-1133">Transmembrane helix</keyword>
<dbReference type="PIRSF" id="PIRSF005610">
    <property type="entry name" value="SirB"/>
    <property type="match status" value="1"/>
</dbReference>
<keyword evidence="3" id="KW-1185">Reference proteome</keyword>
<name>A0A923KYU8_9BURK</name>
<reference evidence="2" key="1">
    <citation type="submission" date="2020-08" db="EMBL/GenBank/DDBJ databases">
        <title>Novel species isolated from subtropical streams in China.</title>
        <authorList>
            <person name="Lu H."/>
        </authorList>
    </citation>
    <scope>NUCLEOTIDE SEQUENCE</scope>
    <source>
        <strain evidence="2">CY7W</strain>
    </source>
</reference>
<evidence type="ECO:0000313" key="2">
    <source>
        <dbReference type="EMBL" id="MBC3933921.1"/>
    </source>
</evidence>
<organism evidence="2 3">
    <name type="scientific">Undibacterium rugosum</name>
    <dbReference type="NCBI Taxonomy" id="2762291"/>
    <lineage>
        <taxon>Bacteria</taxon>
        <taxon>Pseudomonadati</taxon>
        <taxon>Pseudomonadota</taxon>
        <taxon>Betaproteobacteria</taxon>
        <taxon>Burkholderiales</taxon>
        <taxon>Oxalobacteraceae</taxon>
        <taxon>Undibacterium</taxon>
    </lineage>
</organism>
<dbReference type="PANTHER" id="PTHR39594">
    <property type="entry name" value="PROTEIN YCHQ"/>
    <property type="match status" value="1"/>
</dbReference>
<dbReference type="EMBL" id="JACOGG010000001">
    <property type="protein sequence ID" value="MBC3933921.1"/>
    <property type="molecule type" value="Genomic_DNA"/>
</dbReference>
<evidence type="ECO:0000256" key="1">
    <source>
        <dbReference type="SAM" id="Phobius"/>
    </source>
</evidence>
<dbReference type="PANTHER" id="PTHR39594:SF1">
    <property type="entry name" value="PROTEIN YCHQ"/>
    <property type="match status" value="1"/>
</dbReference>
<accession>A0A923KYU8</accession>
<evidence type="ECO:0000313" key="3">
    <source>
        <dbReference type="Proteomes" id="UP000612361"/>
    </source>
</evidence>
<gene>
    <name evidence="2" type="ORF">H8K47_00985</name>
</gene>
<dbReference type="AlphaFoldDB" id="A0A923KYU8"/>
<keyword evidence="1" id="KW-0812">Transmembrane</keyword>
<feature type="transmembrane region" description="Helical" evidence="1">
    <location>
        <begin position="83"/>
        <end position="104"/>
    </location>
</feature>